<dbReference type="InterPro" id="IPR012341">
    <property type="entry name" value="6hp_glycosidase-like_sf"/>
</dbReference>
<keyword evidence="7" id="KW-0624">Polysaccharide degradation</keyword>
<dbReference type="Pfam" id="PF01270">
    <property type="entry name" value="Glyco_hydro_8"/>
    <property type="match status" value="1"/>
</dbReference>
<dbReference type="InterPro" id="IPR002037">
    <property type="entry name" value="Glyco_hydro_8"/>
</dbReference>
<evidence type="ECO:0000256" key="5">
    <source>
        <dbReference type="ARBA" id="ARBA00023001"/>
    </source>
</evidence>
<dbReference type="EC" id="3.2.1.4" evidence="3"/>
<keyword evidence="7" id="KW-0119">Carbohydrate metabolism</keyword>
<keyword evidence="4 8" id="KW-0378">Hydrolase</keyword>
<dbReference type="SUPFAM" id="SSF48208">
    <property type="entry name" value="Six-hairpin glycosidases"/>
    <property type="match status" value="1"/>
</dbReference>
<gene>
    <name evidence="8" type="primary">bcsZ</name>
    <name evidence="8" type="ORF">AAE039_08765</name>
</gene>
<keyword evidence="9" id="KW-1185">Reference proteome</keyword>
<name>A0ABU9JLC4_9GAMM</name>
<dbReference type="GO" id="GO:0008810">
    <property type="term" value="F:cellulase activity"/>
    <property type="evidence" value="ECO:0007669"/>
    <property type="project" value="UniProtKB-EC"/>
</dbReference>
<evidence type="ECO:0000313" key="8">
    <source>
        <dbReference type="EMBL" id="MEL3953653.1"/>
    </source>
</evidence>
<reference evidence="8 9" key="1">
    <citation type="submission" date="2024-04" db="EMBL/GenBank/DDBJ databases">
        <title>Bacterial endophytes with biocontrol capabilities against important plant pathogens.</title>
        <authorList>
            <person name="Alayande K.A."/>
        </authorList>
    </citation>
    <scope>NUCLEOTIDE SEQUENCE [LARGE SCALE GENOMIC DNA]</scope>
    <source>
        <strain evidence="8 9">KV22</strain>
    </source>
</reference>
<accession>A0ABU9JLC4</accession>
<evidence type="ECO:0000256" key="4">
    <source>
        <dbReference type="ARBA" id="ARBA00022801"/>
    </source>
</evidence>
<comment type="similarity">
    <text evidence="2">Belongs to the glycosyl hydrolase 8 (cellulase D) family.</text>
</comment>
<evidence type="ECO:0000256" key="6">
    <source>
        <dbReference type="ARBA" id="ARBA00023295"/>
    </source>
</evidence>
<dbReference type="EMBL" id="JBBYHY010000004">
    <property type="protein sequence ID" value="MEL3953653.1"/>
    <property type="molecule type" value="Genomic_DNA"/>
</dbReference>
<protein>
    <recommendedName>
        <fullName evidence="3">cellulase</fullName>
        <ecNumber evidence="3">3.2.1.4</ecNumber>
    </recommendedName>
</protein>
<dbReference type="Gene3D" id="1.50.10.10">
    <property type="match status" value="1"/>
</dbReference>
<proteinExistence type="inferred from homology"/>
<keyword evidence="5" id="KW-0136">Cellulose degradation</keyword>
<dbReference type="InterPro" id="IPR008928">
    <property type="entry name" value="6-hairpin_glycosidase_sf"/>
</dbReference>
<dbReference type="RefSeq" id="WP_070426602.1">
    <property type="nucleotide sequence ID" value="NZ_JBBYHY010000004.1"/>
</dbReference>
<sequence length="384" mass="42511">MSVTESPSFHRMRRRLLQALAVTPLLACSANGPARGPGPWTAWQVMRASSVTPDGRMVDHNNADQRSTSEGQSYALFFALVDNDQPLFDRLLRWTEDNLAGGSMAQRLPAWLWGRDTTANAWKVLDDNPASDSDVWLAYTLHEAARLWKRPALRQTAEAMLAAIQVQELVDVPGLGTMLMPGPKGFATEDTWRFNPSYLPLPLLRRFAALDPSGPWTTVIGNSVRLLRDTAPHGFAPDWTAWRDGGFIADPDKGPLGSYDAIRCYLWAGMTAVNDPSFRSLLDALHGPLSTLREGQPMPEKVNTLTGIREGTGNYGFQAALVPYLQAQGEAERTKAMVAALPTPEQQRAAPPRYYEQVLSLFALGWYEGRYRFAADGQLRPAWA</sequence>
<comment type="catalytic activity">
    <reaction evidence="1">
        <text>Endohydrolysis of (1-&gt;4)-beta-D-glucosidic linkages in cellulose, lichenin and cereal beta-D-glucans.</text>
        <dbReference type="EC" id="3.2.1.4"/>
    </reaction>
</comment>
<dbReference type="PRINTS" id="PR00735">
    <property type="entry name" value="GLHYDRLASE8"/>
</dbReference>
<comment type="caution">
    <text evidence="8">The sequence shown here is derived from an EMBL/GenBank/DDBJ whole genome shotgun (WGS) entry which is preliminary data.</text>
</comment>
<evidence type="ECO:0000256" key="1">
    <source>
        <dbReference type="ARBA" id="ARBA00000966"/>
    </source>
</evidence>
<keyword evidence="6 8" id="KW-0326">Glycosidase</keyword>
<dbReference type="Proteomes" id="UP001455088">
    <property type="component" value="Unassembled WGS sequence"/>
</dbReference>
<evidence type="ECO:0000256" key="2">
    <source>
        <dbReference type="ARBA" id="ARBA00009209"/>
    </source>
</evidence>
<evidence type="ECO:0000256" key="7">
    <source>
        <dbReference type="ARBA" id="ARBA00023326"/>
    </source>
</evidence>
<evidence type="ECO:0000256" key="3">
    <source>
        <dbReference type="ARBA" id="ARBA00012601"/>
    </source>
</evidence>
<organism evidence="8 9">
    <name type="scientific">Stenotrophomonas bentonitica</name>
    <dbReference type="NCBI Taxonomy" id="1450134"/>
    <lineage>
        <taxon>Bacteria</taxon>
        <taxon>Pseudomonadati</taxon>
        <taxon>Pseudomonadota</taxon>
        <taxon>Gammaproteobacteria</taxon>
        <taxon>Lysobacterales</taxon>
        <taxon>Lysobacteraceae</taxon>
        <taxon>Stenotrophomonas</taxon>
    </lineage>
</organism>
<dbReference type="NCBIfam" id="NF008305">
    <property type="entry name" value="PRK11097.1"/>
    <property type="match status" value="1"/>
</dbReference>
<evidence type="ECO:0000313" key="9">
    <source>
        <dbReference type="Proteomes" id="UP001455088"/>
    </source>
</evidence>